<dbReference type="Proteomes" id="UP000290057">
    <property type="component" value="Chromosome"/>
</dbReference>
<dbReference type="Gene3D" id="3.10.180.10">
    <property type="entry name" value="2,3-Dihydroxybiphenyl 1,2-Dioxygenase, domain 1"/>
    <property type="match status" value="1"/>
</dbReference>
<organism evidence="2 3">
    <name type="scientific">Qipengyuania flava</name>
    <dbReference type="NCBI Taxonomy" id="192812"/>
    <lineage>
        <taxon>Bacteria</taxon>
        <taxon>Pseudomonadati</taxon>
        <taxon>Pseudomonadota</taxon>
        <taxon>Alphaproteobacteria</taxon>
        <taxon>Sphingomonadales</taxon>
        <taxon>Erythrobacteraceae</taxon>
        <taxon>Qipengyuania</taxon>
    </lineage>
</organism>
<dbReference type="Pfam" id="PF06983">
    <property type="entry name" value="3-dmu-9_3-mt"/>
    <property type="match status" value="1"/>
</dbReference>
<dbReference type="CDD" id="cd06588">
    <property type="entry name" value="PhnB_like"/>
    <property type="match status" value="1"/>
</dbReference>
<name>A0A3T1CHC4_9SPHN</name>
<sequence>MADQRLATCLWFDGGAKDAAEFYCALFPDSHVKRIDTAPADYPGGRAGDVLTVSFMLLGSAFMALNGKEKNDFTDAVSFQVFTETQSETDRYWSALTANGGSEMACSWCCDRWGIRWQIIPRVLMEGLEHADPQVRARVFAAMQEMVKIDHAIIEQAIAGI</sequence>
<reference evidence="2 3" key="1">
    <citation type="submission" date="2019-01" db="EMBL/GenBank/DDBJ databases">
        <title>Complete genome sequence of Erythrobacter flavus KJ5.</title>
        <authorList>
            <person name="Kanesaki Y."/>
            <person name="Brotosudarmo T."/>
            <person name="Moriuchi R."/>
            <person name="Awai K."/>
        </authorList>
    </citation>
    <scope>NUCLEOTIDE SEQUENCE [LARGE SCALE GENOMIC DNA]</scope>
    <source>
        <strain evidence="2 3">KJ5</strain>
    </source>
</reference>
<gene>
    <name evidence="2" type="ORF">EKJ_12410</name>
</gene>
<dbReference type="EMBL" id="AP019389">
    <property type="protein sequence ID" value="BBI20394.1"/>
    <property type="molecule type" value="Genomic_DNA"/>
</dbReference>
<dbReference type="RefSeq" id="WP_130586275.1">
    <property type="nucleotide sequence ID" value="NZ_AP019389.1"/>
</dbReference>
<evidence type="ECO:0000259" key="1">
    <source>
        <dbReference type="Pfam" id="PF06983"/>
    </source>
</evidence>
<dbReference type="PIRSF" id="PIRSF021700">
    <property type="entry name" value="3_dmu_93_MTrfase"/>
    <property type="match status" value="1"/>
</dbReference>
<dbReference type="InterPro" id="IPR029068">
    <property type="entry name" value="Glyas_Bleomycin-R_OHBP_Dase"/>
</dbReference>
<dbReference type="SUPFAM" id="SSF54593">
    <property type="entry name" value="Glyoxalase/Bleomycin resistance protein/Dihydroxybiphenyl dioxygenase"/>
    <property type="match status" value="1"/>
</dbReference>
<dbReference type="InterPro" id="IPR009725">
    <property type="entry name" value="3_dmu_93_MTrfase"/>
</dbReference>
<evidence type="ECO:0000313" key="3">
    <source>
        <dbReference type="Proteomes" id="UP000290057"/>
    </source>
</evidence>
<accession>A0A3T1CHC4</accession>
<dbReference type="InterPro" id="IPR028973">
    <property type="entry name" value="PhnB-like"/>
</dbReference>
<protein>
    <submittedName>
        <fullName evidence="2">VOC family protein</fullName>
    </submittedName>
</protein>
<dbReference type="AlphaFoldDB" id="A0A3T1CHC4"/>
<keyword evidence="3" id="KW-1185">Reference proteome</keyword>
<evidence type="ECO:0000313" key="2">
    <source>
        <dbReference type="EMBL" id="BBI20394.1"/>
    </source>
</evidence>
<feature type="domain" description="PhnB-like" evidence="1">
    <location>
        <begin position="5"/>
        <end position="120"/>
    </location>
</feature>
<dbReference type="PANTHER" id="PTHR33990:SF2">
    <property type="entry name" value="PHNB-LIKE DOMAIN-CONTAINING PROTEIN"/>
    <property type="match status" value="1"/>
</dbReference>
<dbReference type="PANTHER" id="PTHR33990">
    <property type="entry name" value="PROTEIN YJDN-RELATED"/>
    <property type="match status" value="1"/>
</dbReference>
<proteinExistence type="predicted"/>